<sequence>MNPEHHKVLRNELSADTLMEKDKRRFLQRMRNHFSRDEPDTLCYMEINARRPSLRTDLLLHRVLSSSNSQTSANRKMLKDRCIIS</sequence>
<accession>A0A0N4VER2</accession>
<evidence type="ECO:0000313" key="1">
    <source>
        <dbReference type="EMBL" id="VDD93872.1"/>
    </source>
</evidence>
<protein>
    <submittedName>
        <fullName evidence="1 3">Uncharacterized protein</fullName>
    </submittedName>
</protein>
<dbReference type="EMBL" id="UXUI01009521">
    <property type="protein sequence ID" value="VDD93872.1"/>
    <property type="molecule type" value="Genomic_DNA"/>
</dbReference>
<reference evidence="1 2" key="2">
    <citation type="submission" date="2018-10" db="EMBL/GenBank/DDBJ databases">
        <authorList>
            <consortium name="Pathogen Informatics"/>
        </authorList>
    </citation>
    <scope>NUCLEOTIDE SEQUENCE [LARGE SCALE GENOMIC DNA]</scope>
</reference>
<dbReference type="OrthoDB" id="5871467at2759"/>
<organism evidence="3">
    <name type="scientific">Enterobius vermicularis</name>
    <name type="common">Human pinworm</name>
    <dbReference type="NCBI Taxonomy" id="51028"/>
    <lineage>
        <taxon>Eukaryota</taxon>
        <taxon>Metazoa</taxon>
        <taxon>Ecdysozoa</taxon>
        <taxon>Nematoda</taxon>
        <taxon>Chromadorea</taxon>
        <taxon>Rhabditida</taxon>
        <taxon>Spirurina</taxon>
        <taxon>Oxyuridomorpha</taxon>
        <taxon>Oxyuroidea</taxon>
        <taxon>Oxyuridae</taxon>
        <taxon>Enterobius</taxon>
    </lineage>
</organism>
<evidence type="ECO:0000313" key="2">
    <source>
        <dbReference type="Proteomes" id="UP000274131"/>
    </source>
</evidence>
<proteinExistence type="predicted"/>
<dbReference type="Proteomes" id="UP000274131">
    <property type="component" value="Unassembled WGS sequence"/>
</dbReference>
<dbReference type="WBParaSite" id="EVEC_0000918201-mRNA-1">
    <property type="protein sequence ID" value="EVEC_0000918201-mRNA-1"/>
    <property type="gene ID" value="EVEC_0000918201"/>
</dbReference>
<name>A0A0N4VER2_ENTVE</name>
<gene>
    <name evidence="1" type="ORF">EVEC_LOCUS8623</name>
</gene>
<evidence type="ECO:0000313" key="3">
    <source>
        <dbReference type="WBParaSite" id="EVEC_0000918201-mRNA-1"/>
    </source>
</evidence>
<reference evidence="3" key="1">
    <citation type="submission" date="2017-02" db="UniProtKB">
        <authorList>
            <consortium name="WormBaseParasite"/>
        </authorList>
    </citation>
    <scope>IDENTIFICATION</scope>
</reference>
<dbReference type="AlphaFoldDB" id="A0A0N4VER2"/>
<keyword evidence="2" id="KW-1185">Reference proteome</keyword>